<accession>A0A151SPT4</accession>
<dbReference type="EMBL" id="CM003613">
    <property type="protein sequence ID" value="KYP56850.1"/>
    <property type="molecule type" value="Genomic_DNA"/>
</dbReference>
<sequence>MQTSVLHCPSTKAIWDDLKERFDQRNGPLIFQLKRELSEATNIIKQFFQMVKTQFGVSIKCLRSDNAKELALTDFLASIGTQHQFSCVERPKNNSVVERKHQHLLNVAIALFFQSQLPVKLWVDCVVTATYTTRKNKCH</sequence>
<evidence type="ECO:0000313" key="2">
    <source>
        <dbReference type="Proteomes" id="UP000075243"/>
    </source>
</evidence>
<dbReference type="InterPro" id="IPR036397">
    <property type="entry name" value="RNaseH_sf"/>
</dbReference>
<dbReference type="GO" id="GO:0003676">
    <property type="term" value="F:nucleic acid binding"/>
    <property type="evidence" value="ECO:0007669"/>
    <property type="project" value="InterPro"/>
</dbReference>
<dbReference type="AlphaFoldDB" id="A0A151SPT4"/>
<dbReference type="Gene3D" id="3.30.420.10">
    <property type="entry name" value="Ribonuclease H-like superfamily/Ribonuclease H"/>
    <property type="match status" value="1"/>
</dbReference>
<dbReference type="SUPFAM" id="SSF53098">
    <property type="entry name" value="Ribonuclease H-like"/>
    <property type="match status" value="1"/>
</dbReference>
<dbReference type="Gramene" id="C.cajan_03028.t">
    <property type="protein sequence ID" value="C.cajan_03028.t"/>
    <property type="gene ID" value="C.cajan_03028"/>
</dbReference>
<protein>
    <submittedName>
        <fullName evidence="1">Retrovirus-related Pol polyprotein from transposon TNT 1-94</fullName>
    </submittedName>
</protein>
<evidence type="ECO:0000313" key="1">
    <source>
        <dbReference type="EMBL" id="KYP56850.1"/>
    </source>
</evidence>
<dbReference type="InterPro" id="IPR012337">
    <property type="entry name" value="RNaseH-like_sf"/>
</dbReference>
<dbReference type="PANTHER" id="PTHR42648:SF31">
    <property type="entry name" value="RNA-DIRECTED DNA POLYMERASE"/>
    <property type="match status" value="1"/>
</dbReference>
<gene>
    <name evidence="1" type="ORF">KK1_003099</name>
</gene>
<name>A0A151SPT4_CAJCA</name>
<dbReference type="PANTHER" id="PTHR42648">
    <property type="entry name" value="TRANSPOSASE, PUTATIVE-RELATED"/>
    <property type="match status" value="1"/>
</dbReference>
<dbReference type="InterPro" id="IPR039537">
    <property type="entry name" value="Retrotran_Ty1/copia-like"/>
</dbReference>
<reference evidence="1 2" key="1">
    <citation type="journal article" date="2012" name="Nat. Biotechnol.">
        <title>Draft genome sequence of pigeonpea (Cajanus cajan), an orphan legume crop of resource-poor farmers.</title>
        <authorList>
            <person name="Varshney R.K."/>
            <person name="Chen W."/>
            <person name="Li Y."/>
            <person name="Bharti A.K."/>
            <person name="Saxena R.K."/>
            <person name="Schlueter J.A."/>
            <person name="Donoghue M.T."/>
            <person name="Azam S."/>
            <person name="Fan G."/>
            <person name="Whaley A.M."/>
            <person name="Farmer A.D."/>
            <person name="Sheridan J."/>
            <person name="Iwata A."/>
            <person name="Tuteja R."/>
            <person name="Penmetsa R.V."/>
            <person name="Wu W."/>
            <person name="Upadhyaya H.D."/>
            <person name="Yang S.P."/>
            <person name="Shah T."/>
            <person name="Saxena K.B."/>
            <person name="Michael T."/>
            <person name="McCombie W.R."/>
            <person name="Yang B."/>
            <person name="Zhang G."/>
            <person name="Yang H."/>
            <person name="Wang J."/>
            <person name="Spillane C."/>
            <person name="Cook D.R."/>
            <person name="May G.D."/>
            <person name="Xu X."/>
            <person name="Jackson S.A."/>
        </authorList>
    </citation>
    <scope>NUCLEOTIDE SEQUENCE [LARGE SCALE GENOMIC DNA]</scope>
    <source>
        <strain evidence="2">cv. Asha</strain>
    </source>
</reference>
<keyword evidence="2" id="KW-1185">Reference proteome</keyword>
<proteinExistence type="predicted"/>
<organism evidence="1 2">
    <name type="scientific">Cajanus cajan</name>
    <name type="common">Pigeon pea</name>
    <name type="synonym">Cajanus indicus</name>
    <dbReference type="NCBI Taxonomy" id="3821"/>
    <lineage>
        <taxon>Eukaryota</taxon>
        <taxon>Viridiplantae</taxon>
        <taxon>Streptophyta</taxon>
        <taxon>Embryophyta</taxon>
        <taxon>Tracheophyta</taxon>
        <taxon>Spermatophyta</taxon>
        <taxon>Magnoliopsida</taxon>
        <taxon>eudicotyledons</taxon>
        <taxon>Gunneridae</taxon>
        <taxon>Pentapetalae</taxon>
        <taxon>rosids</taxon>
        <taxon>fabids</taxon>
        <taxon>Fabales</taxon>
        <taxon>Fabaceae</taxon>
        <taxon>Papilionoideae</taxon>
        <taxon>50 kb inversion clade</taxon>
        <taxon>NPAAA clade</taxon>
        <taxon>indigoferoid/millettioid clade</taxon>
        <taxon>Phaseoleae</taxon>
        <taxon>Cajanus</taxon>
    </lineage>
</organism>
<dbReference type="Proteomes" id="UP000075243">
    <property type="component" value="Chromosome 11"/>
</dbReference>